<dbReference type="OrthoDB" id="9805474at2"/>
<dbReference type="Gene3D" id="3.30.70.270">
    <property type="match status" value="1"/>
</dbReference>
<evidence type="ECO:0000259" key="8">
    <source>
        <dbReference type="PROSITE" id="PS50887"/>
    </source>
</evidence>
<dbReference type="Gene3D" id="3.30.450.20">
    <property type="entry name" value="PAS domain"/>
    <property type="match status" value="1"/>
</dbReference>
<dbReference type="InterPro" id="IPR003660">
    <property type="entry name" value="HAMP_dom"/>
</dbReference>
<evidence type="ECO:0000313" key="10">
    <source>
        <dbReference type="EMBL" id="SEP42722.1"/>
    </source>
</evidence>
<dbReference type="Proteomes" id="UP000198847">
    <property type="component" value="Unassembled WGS sequence"/>
</dbReference>
<keyword evidence="11" id="KW-1185">Reference proteome</keyword>
<keyword evidence="5 6" id="KW-0472">Membrane</keyword>
<evidence type="ECO:0000256" key="4">
    <source>
        <dbReference type="ARBA" id="ARBA00022989"/>
    </source>
</evidence>
<dbReference type="Pfam" id="PF13487">
    <property type="entry name" value="HD_5"/>
    <property type="match status" value="1"/>
</dbReference>
<proteinExistence type="predicted"/>
<dbReference type="InterPro" id="IPR033479">
    <property type="entry name" value="dCache_1"/>
</dbReference>
<dbReference type="PANTHER" id="PTHR43155:SF2">
    <property type="entry name" value="CYCLIC DI-GMP PHOSPHODIESTERASE PA4108"/>
    <property type="match status" value="1"/>
</dbReference>
<evidence type="ECO:0000313" key="11">
    <source>
        <dbReference type="Proteomes" id="UP000198847"/>
    </source>
</evidence>
<dbReference type="PROSITE" id="PS50887">
    <property type="entry name" value="GGDEF"/>
    <property type="match status" value="1"/>
</dbReference>
<gene>
    <name evidence="10" type="ORF">SAMN04490178_12848</name>
</gene>
<dbReference type="CDD" id="cd12914">
    <property type="entry name" value="PDC1_DGC_like"/>
    <property type="match status" value="1"/>
</dbReference>
<sequence>MREYIREKLYSCLQRQTIGSHLQFLISVVLVTVSISLCLLYTWHERELRLVESEQTMHQSVVQQSKLIGEWFRDRADDLETITRLQTVRTGNLTGMLNDFQAGLASSKEFEGYAFVDQSGRTVVDTVAPPGTDVNNRDYFRLGMAGQSVITGILTGRATGRKIVILAKPVFDYQNEIRGIVLATVTLQKLDGIIQNLEFGTTGKAYLVDEKGTVLAQSGPGDRPESSLVENEGYRQAKAGFSGAKRYINHAGRPVVGAYQWIPERNWGVIFEVEQAEVLAPLYDILMRALFGSLIILFLALCVARLIAKNIEKPIAMLFAALQRTQTGDYEHAVSEREFLFAPAEIRGLCHAFNIMMGTIHEHVKLLHNINEALSVAENKYRTLSIRDQLTQLYNRTYYEAELERLQALQQPVAVVICDVDGLKLVNDTLGHKAGDGLIKTAARLLLDSFPPAATVARIGGDEFVVLLPNATTESMRAQVLVLYQRVAEHNQQQPGHPLFLSTGGVAAKPPFELEDMVSEADNYMYQEKERNRSRNRRWLLAAFMKTVAEYDDRYLEHLEGVKRWGLLLGQALQLDDLQLRQIELVAQYHDVGKIGVARHILTKAEPLNEQEWEEIRLHPDIGGRLAKTVPDLQTCAELSGSHHERWDGEGYPNRLKGEEIPLISRIVAIADAYDSMQRHTSYRRGRSMEDARQELENCSGSQFDPELVRIFLRAV</sequence>
<dbReference type="GO" id="GO:0007165">
    <property type="term" value="P:signal transduction"/>
    <property type="evidence" value="ECO:0007669"/>
    <property type="project" value="InterPro"/>
</dbReference>
<dbReference type="STRING" id="112903.SAMN04490178_12848"/>
<evidence type="ECO:0000256" key="5">
    <source>
        <dbReference type="ARBA" id="ARBA00023136"/>
    </source>
</evidence>
<dbReference type="SMART" id="SM00304">
    <property type="entry name" value="HAMP"/>
    <property type="match status" value="1"/>
</dbReference>
<dbReference type="Gene3D" id="1.10.3210.10">
    <property type="entry name" value="Hypothetical protein af1432"/>
    <property type="match status" value="1"/>
</dbReference>
<keyword evidence="3 6" id="KW-0812">Transmembrane</keyword>
<evidence type="ECO:0000259" key="7">
    <source>
        <dbReference type="PROSITE" id="PS50885"/>
    </source>
</evidence>
<dbReference type="InterPro" id="IPR029151">
    <property type="entry name" value="Sensor-like_sf"/>
</dbReference>
<evidence type="ECO:0000256" key="1">
    <source>
        <dbReference type="ARBA" id="ARBA00004651"/>
    </source>
</evidence>
<organism evidence="10 11">
    <name type="scientific">Propionispora vibrioides</name>
    <dbReference type="NCBI Taxonomy" id="112903"/>
    <lineage>
        <taxon>Bacteria</taxon>
        <taxon>Bacillati</taxon>
        <taxon>Bacillota</taxon>
        <taxon>Negativicutes</taxon>
        <taxon>Selenomonadales</taxon>
        <taxon>Sporomusaceae</taxon>
        <taxon>Propionispora</taxon>
    </lineage>
</organism>
<evidence type="ECO:0000259" key="9">
    <source>
        <dbReference type="PROSITE" id="PS51832"/>
    </source>
</evidence>
<dbReference type="InterPro" id="IPR043128">
    <property type="entry name" value="Rev_trsase/Diguanyl_cyclase"/>
</dbReference>
<dbReference type="InterPro" id="IPR000160">
    <property type="entry name" value="GGDEF_dom"/>
</dbReference>
<dbReference type="CDD" id="cd01949">
    <property type="entry name" value="GGDEF"/>
    <property type="match status" value="1"/>
</dbReference>
<dbReference type="SMART" id="SM00471">
    <property type="entry name" value="HDc"/>
    <property type="match status" value="1"/>
</dbReference>
<dbReference type="SUPFAM" id="SSF109604">
    <property type="entry name" value="HD-domain/PDEase-like"/>
    <property type="match status" value="1"/>
</dbReference>
<keyword evidence="4 6" id="KW-1133">Transmembrane helix</keyword>
<comment type="subcellular location">
    <subcellularLocation>
        <location evidence="1">Cell membrane</location>
        <topology evidence="1">Multi-pass membrane protein</topology>
    </subcellularLocation>
</comment>
<dbReference type="Gene3D" id="6.10.340.10">
    <property type="match status" value="1"/>
</dbReference>
<dbReference type="InterPro" id="IPR029787">
    <property type="entry name" value="Nucleotide_cyclase"/>
</dbReference>
<dbReference type="PROSITE" id="PS51832">
    <property type="entry name" value="HD_GYP"/>
    <property type="match status" value="1"/>
</dbReference>
<feature type="domain" description="HAMP" evidence="7">
    <location>
        <begin position="309"/>
        <end position="365"/>
    </location>
</feature>
<dbReference type="SUPFAM" id="SSF103190">
    <property type="entry name" value="Sensory domain-like"/>
    <property type="match status" value="1"/>
</dbReference>
<evidence type="ECO:0000256" key="6">
    <source>
        <dbReference type="SAM" id="Phobius"/>
    </source>
</evidence>
<protein>
    <submittedName>
        <fullName evidence="10">Diguanylate cyclase (GGDEF) domain-containing protein</fullName>
    </submittedName>
</protein>
<dbReference type="InterPro" id="IPR037522">
    <property type="entry name" value="HD_GYP_dom"/>
</dbReference>
<dbReference type="NCBIfam" id="TIGR00254">
    <property type="entry name" value="GGDEF"/>
    <property type="match status" value="1"/>
</dbReference>
<name>A0A1H8XSJ3_9FIRM</name>
<dbReference type="Pfam" id="PF00990">
    <property type="entry name" value="GGDEF"/>
    <property type="match status" value="1"/>
</dbReference>
<dbReference type="RefSeq" id="WP_091750874.1">
    <property type="nucleotide sequence ID" value="NZ_FODY01000028.1"/>
</dbReference>
<feature type="domain" description="GGDEF" evidence="8">
    <location>
        <begin position="411"/>
        <end position="543"/>
    </location>
</feature>
<dbReference type="CDD" id="cd12912">
    <property type="entry name" value="PDC2_MCP_like"/>
    <property type="match status" value="1"/>
</dbReference>
<evidence type="ECO:0000256" key="2">
    <source>
        <dbReference type="ARBA" id="ARBA00022475"/>
    </source>
</evidence>
<dbReference type="AlphaFoldDB" id="A0A1H8XSJ3"/>
<feature type="transmembrane region" description="Helical" evidence="6">
    <location>
        <begin position="21"/>
        <end position="43"/>
    </location>
</feature>
<evidence type="ECO:0000256" key="3">
    <source>
        <dbReference type="ARBA" id="ARBA00022692"/>
    </source>
</evidence>
<dbReference type="PROSITE" id="PS50885">
    <property type="entry name" value="HAMP"/>
    <property type="match status" value="1"/>
</dbReference>
<accession>A0A1H8XSJ3</accession>
<feature type="domain" description="HD-GYP" evidence="9">
    <location>
        <begin position="533"/>
        <end position="716"/>
    </location>
</feature>
<dbReference type="EMBL" id="FODY01000028">
    <property type="protein sequence ID" value="SEP42722.1"/>
    <property type="molecule type" value="Genomic_DNA"/>
</dbReference>
<dbReference type="SMART" id="SM00267">
    <property type="entry name" value="GGDEF"/>
    <property type="match status" value="1"/>
</dbReference>
<dbReference type="Pfam" id="PF02743">
    <property type="entry name" value="dCache_1"/>
    <property type="match status" value="1"/>
</dbReference>
<dbReference type="GO" id="GO:0005886">
    <property type="term" value="C:plasma membrane"/>
    <property type="evidence" value="ECO:0007669"/>
    <property type="project" value="UniProtKB-SubCell"/>
</dbReference>
<reference evidence="10 11" key="1">
    <citation type="submission" date="2016-10" db="EMBL/GenBank/DDBJ databases">
        <authorList>
            <person name="de Groot N.N."/>
        </authorList>
    </citation>
    <scope>NUCLEOTIDE SEQUENCE [LARGE SCALE GENOMIC DNA]</scope>
    <source>
        <strain evidence="10 11">DSM 13305</strain>
    </source>
</reference>
<dbReference type="InterPro" id="IPR003607">
    <property type="entry name" value="HD/PDEase_dom"/>
</dbReference>
<dbReference type="SUPFAM" id="SSF55073">
    <property type="entry name" value="Nucleotide cyclase"/>
    <property type="match status" value="1"/>
</dbReference>
<dbReference type="PANTHER" id="PTHR43155">
    <property type="entry name" value="CYCLIC DI-GMP PHOSPHODIESTERASE PA4108-RELATED"/>
    <property type="match status" value="1"/>
</dbReference>
<dbReference type="CDD" id="cd00077">
    <property type="entry name" value="HDc"/>
    <property type="match status" value="1"/>
</dbReference>
<keyword evidence="2" id="KW-1003">Cell membrane</keyword>